<reference evidence="1" key="1">
    <citation type="submission" date="2023-04" db="EMBL/GenBank/DDBJ databases">
        <title>A chromosome-level genome assembly of the parasitoid wasp Eretmocerus hayati.</title>
        <authorList>
            <person name="Zhong Y."/>
            <person name="Liu S."/>
            <person name="Liu Y."/>
        </authorList>
    </citation>
    <scope>NUCLEOTIDE SEQUENCE</scope>
    <source>
        <strain evidence="1">ZJU_SS_LIU_2023</strain>
    </source>
</reference>
<dbReference type="EMBL" id="CM056742">
    <property type="protein sequence ID" value="KAJ8677159.1"/>
    <property type="molecule type" value="Genomic_DNA"/>
</dbReference>
<keyword evidence="2" id="KW-1185">Reference proteome</keyword>
<accession>A0ACC2P1G0</accession>
<comment type="caution">
    <text evidence="1">The sequence shown here is derived from an EMBL/GenBank/DDBJ whole genome shotgun (WGS) entry which is preliminary data.</text>
</comment>
<dbReference type="Proteomes" id="UP001239111">
    <property type="component" value="Chromosome 2"/>
</dbReference>
<gene>
    <name evidence="1" type="ORF">QAD02_012946</name>
</gene>
<organism evidence="1 2">
    <name type="scientific">Eretmocerus hayati</name>
    <dbReference type="NCBI Taxonomy" id="131215"/>
    <lineage>
        <taxon>Eukaryota</taxon>
        <taxon>Metazoa</taxon>
        <taxon>Ecdysozoa</taxon>
        <taxon>Arthropoda</taxon>
        <taxon>Hexapoda</taxon>
        <taxon>Insecta</taxon>
        <taxon>Pterygota</taxon>
        <taxon>Neoptera</taxon>
        <taxon>Endopterygota</taxon>
        <taxon>Hymenoptera</taxon>
        <taxon>Apocrita</taxon>
        <taxon>Proctotrupomorpha</taxon>
        <taxon>Chalcidoidea</taxon>
        <taxon>Aphelinidae</taxon>
        <taxon>Aphelininae</taxon>
        <taxon>Eretmocerus</taxon>
    </lineage>
</organism>
<evidence type="ECO:0000313" key="2">
    <source>
        <dbReference type="Proteomes" id="UP001239111"/>
    </source>
</evidence>
<evidence type="ECO:0000313" key="1">
    <source>
        <dbReference type="EMBL" id="KAJ8677159.1"/>
    </source>
</evidence>
<sequence>MDATYLKFQDVAARGLDLPKVDTIVQYTGPMSLRDYVHRIGRTARVGSRGVAIIFLTPPEIEFVRMLEEHRIIIKRDDMDNILTSLLGTLSNHNSVQVAAVVLQNDFEQLVHEDRKFHDLACKGE</sequence>
<name>A0ACC2P1G0_9HYME</name>
<protein>
    <submittedName>
        <fullName evidence="1">Uncharacterized protein</fullName>
    </submittedName>
</protein>
<proteinExistence type="predicted"/>